<dbReference type="EC" id="1.3.1.98" evidence="5 19"/>
<comment type="pathway">
    <text evidence="4 19">Cell wall biogenesis; peptidoglycan biosynthesis.</text>
</comment>
<sequence>MKTNVRNILKKINNSSFHGIASLDEKMSKHTTFKVGGAADLYLKPTDESSLLQVATVLREQNLASSHELPLFFLGGGANIVVSDKGIRGVVIDLTELREYRVDAGSIYTGSGMPVDLFVEKAAEAGLSGAEFLAGMPGSVGGAVWMNARCYGSSISDILCSVRYLDLSSTPTICEYQIEQEDFGYKRSPFQKKSDYIILSARFKLHPENDLTIYRRMEEYRADRRQKGHYRFPSAGSVFKNDHAFGAPTGRLLDTLGLRGKKVGDAAVSDFHANIIVNLGAATATDIYTLTEMCRATAKSELGIDLEPEIRFVGDWSDT</sequence>
<evidence type="ECO:0000256" key="6">
    <source>
        <dbReference type="ARBA" id="ARBA00015188"/>
    </source>
</evidence>
<keyword evidence="12 19" id="KW-0133">Cell shape</keyword>
<dbReference type="HAMAP" id="MF_00037">
    <property type="entry name" value="MurB"/>
    <property type="match status" value="1"/>
</dbReference>
<reference evidence="21 22" key="1">
    <citation type="journal article" date="2010" name="Stand. Genomic Sci.">
        <title>Complete genome sequence of Spirochaeta smaragdinae type strain (SEBR 4228).</title>
        <authorList>
            <person name="Mavromatis K."/>
            <person name="Yasawong M."/>
            <person name="Chertkov O."/>
            <person name="Lapidus A."/>
            <person name="Lucas S."/>
            <person name="Nolan M."/>
            <person name="Del Rio T.G."/>
            <person name="Tice H."/>
            <person name="Cheng J.F."/>
            <person name="Pitluck S."/>
            <person name="Liolios K."/>
            <person name="Ivanova N."/>
            <person name="Tapia R."/>
            <person name="Han C."/>
            <person name="Bruce D."/>
            <person name="Goodwin L."/>
            <person name="Pati A."/>
            <person name="Chen A."/>
            <person name="Palaniappan K."/>
            <person name="Land M."/>
            <person name="Hauser L."/>
            <person name="Chang Y.J."/>
            <person name="Jeffries C.D."/>
            <person name="Detter J.C."/>
            <person name="Rohde M."/>
            <person name="Brambilla E."/>
            <person name="Spring S."/>
            <person name="Goker M."/>
            <person name="Sikorski J."/>
            <person name="Woyke T."/>
            <person name="Bristow J."/>
            <person name="Eisen J.A."/>
            <person name="Markowitz V."/>
            <person name="Hugenholtz P."/>
            <person name="Klenk H.P."/>
            <person name="Kyrpides N.C."/>
        </authorList>
    </citation>
    <scope>NUCLEOTIDE SEQUENCE [LARGE SCALE GENOMIC DNA]</scope>
    <source>
        <strain evidence="22">DSM 11293 / JCM 15392 / SEBR 4228</strain>
    </source>
</reference>
<dbReference type="InterPro" id="IPR016166">
    <property type="entry name" value="FAD-bd_PCMH"/>
</dbReference>
<dbReference type="SUPFAM" id="SSF56194">
    <property type="entry name" value="Uridine diphospho-N-Acetylenolpyruvylglucosamine reductase, MurB, C-terminal domain"/>
    <property type="match status" value="1"/>
</dbReference>
<comment type="caution">
    <text evidence="19">Lacks conserved residue(s) required for the propagation of feature annotation.</text>
</comment>
<dbReference type="STRING" id="573413.Spirs_2155"/>
<evidence type="ECO:0000256" key="8">
    <source>
        <dbReference type="ARBA" id="ARBA00022618"/>
    </source>
</evidence>
<dbReference type="HOGENOM" id="CLU_035304_1_1_12"/>
<dbReference type="GO" id="GO:0008762">
    <property type="term" value="F:UDP-N-acetylmuramate dehydrogenase activity"/>
    <property type="evidence" value="ECO:0007669"/>
    <property type="project" value="UniProtKB-UniRule"/>
</dbReference>
<dbReference type="UniPathway" id="UPA00219"/>
<comment type="similarity">
    <text evidence="19">Belongs to the MurB family.</text>
</comment>
<keyword evidence="15 19" id="KW-0131">Cell cycle</keyword>
<evidence type="ECO:0000256" key="11">
    <source>
        <dbReference type="ARBA" id="ARBA00022857"/>
    </source>
</evidence>
<dbReference type="GO" id="GO:0008360">
    <property type="term" value="P:regulation of cell shape"/>
    <property type="evidence" value="ECO:0007669"/>
    <property type="project" value="UniProtKB-KW"/>
</dbReference>
<evidence type="ECO:0000256" key="5">
    <source>
        <dbReference type="ARBA" id="ARBA00012518"/>
    </source>
</evidence>
<dbReference type="Gene3D" id="3.30.465.10">
    <property type="match status" value="1"/>
</dbReference>
<dbReference type="InterPro" id="IPR016167">
    <property type="entry name" value="FAD-bd_PCMH_sub1"/>
</dbReference>
<keyword evidence="14 19" id="KW-0560">Oxidoreductase</keyword>
<evidence type="ECO:0000256" key="13">
    <source>
        <dbReference type="ARBA" id="ARBA00022984"/>
    </source>
</evidence>
<dbReference type="EMBL" id="CP002116">
    <property type="protein sequence ID" value="ADK81275.1"/>
    <property type="molecule type" value="Genomic_DNA"/>
</dbReference>
<dbReference type="PROSITE" id="PS51387">
    <property type="entry name" value="FAD_PCMH"/>
    <property type="match status" value="1"/>
</dbReference>
<evidence type="ECO:0000256" key="10">
    <source>
        <dbReference type="ARBA" id="ARBA00022827"/>
    </source>
</evidence>
<evidence type="ECO:0000256" key="19">
    <source>
        <dbReference type="HAMAP-Rule" id="MF_00037"/>
    </source>
</evidence>
<keyword evidence="10 19" id="KW-0274">FAD</keyword>
<dbReference type="InterPro" id="IPR036635">
    <property type="entry name" value="MurB_C_sf"/>
</dbReference>
<keyword evidence="16 19" id="KW-0961">Cell wall biogenesis/degradation</keyword>
<accession>E1R389</accession>
<keyword evidence="11 19" id="KW-0521">NADP</keyword>
<comment type="function">
    <text evidence="2 19">Cell wall formation.</text>
</comment>
<evidence type="ECO:0000256" key="7">
    <source>
        <dbReference type="ARBA" id="ARBA00022490"/>
    </source>
</evidence>
<comment type="subcellular location">
    <subcellularLocation>
        <location evidence="3 19">Cytoplasm</location>
    </subcellularLocation>
</comment>
<evidence type="ECO:0000256" key="9">
    <source>
        <dbReference type="ARBA" id="ARBA00022630"/>
    </source>
</evidence>
<evidence type="ECO:0000256" key="4">
    <source>
        <dbReference type="ARBA" id="ARBA00004752"/>
    </source>
</evidence>
<dbReference type="PANTHER" id="PTHR21071:SF4">
    <property type="entry name" value="UDP-N-ACETYLENOLPYRUVOYLGLUCOSAMINE REDUCTASE"/>
    <property type="match status" value="1"/>
</dbReference>
<dbReference type="Gene3D" id="3.90.78.10">
    <property type="entry name" value="UDP-N-acetylenolpyruvoylglucosamine reductase, C-terminal domain"/>
    <property type="match status" value="1"/>
</dbReference>
<dbReference type="SUPFAM" id="SSF56176">
    <property type="entry name" value="FAD-binding/transporter-associated domain-like"/>
    <property type="match status" value="1"/>
</dbReference>
<protein>
    <recommendedName>
        <fullName evidence="6 19">UDP-N-acetylenolpyruvoylglucosamine reductase</fullName>
        <ecNumber evidence="5 19">1.3.1.98</ecNumber>
    </recommendedName>
    <alternativeName>
        <fullName evidence="17 19">UDP-N-acetylmuramate dehydrogenase</fullName>
    </alternativeName>
</protein>
<evidence type="ECO:0000259" key="20">
    <source>
        <dbReference type="PROSITE" id="PS51387"/>
    </source>
</evidence>
<evidence type="ECO:0000256" key="14">
    <source>
        <dbReference type="ARBA" id="ARBA00023002"/>
    </source>
</evidence>
<comment type="cofactor">
    <cofactor evidence="1 19">
        <name>FAD</name>
        <dbReference type="ChEBI" id="CHEBI:57692"/>
    </cofactor>
</comment>
<dbReference type="Pfam" id="PF02873">
    <property type="entry name" value="MurB_C"/>
    <property type="match status" value="1"/>
</dbReference>
<dbReference type="Pfam" id="PF01565">
    <property type="entry name" value="FAD_binding_4"/>
    <property type="match status" value="1"/>
</dbReference>
<comment type="catalytic activity">
    <reaction evidence="18 19">
        <text>UDP-N-acetyl-alpha-D-muramate + NADP(+) = UDP-N-acetyl-3-O-(1-carboxyvinyl)-alpha-D-glucosamine + NADPH + H(+)</text>
        <dbReference type="Rhea" id="RHEA:12248"/>
        <dbReference type="ChEBI" id="CHEBI:15378"/>
        <dbReference type="ChEBI" id="CHEBI:57783"/>
        <dbReference type="ChEBI" id="CHEBI:58349"/>
        <dbReference type="ChEBI" id="CHEBI:68483"/>
        <dbReference type="ChEBI" id="CHEBI:70757"/>
        <dbReference type="EC" id="1.3.1.98"/>
    </reaction>
</comment>
<evidence type="ECO:0000256" key="17">
    <source>
        <dbReference type="ARBA" id="ARBA00031026"/>
    </source>
</evidence>
<dbReference type="Proteomes" id="UP000002318">
    <property type="component" value="Chromosome"/>
</dbReference>
<dbReference type="GO" id="GO:0071555">
    <property type="term" value="P:cell wall organization"/>
    <property type="evidence" value="ECO:0007669"/>
    <property type="project" value="UniProtKB-KW"/>
</dbReference>
<feature type="active site" description="Proton donor" evidence="19">
    <location>
        <position position="237"/>
    </location>
</feature>
<dbReference type="Gene3D" id="3.30.43.10">
    <property type="entry name" value="Uridine Diphospho-n-acetylenolpyruvylglucosamine Reductase, domain 2"/>
    <property type="match status" value="1"/>
</dbReference>
<dbReference type="PANTHER" id="PTHR21071">
    <property type="entry name" value="UDP-N-ACETYLENOLPYRUVOYLGLUCOSAMINE REDUCTASE"/>
    <property type="match status" value="1"/>
</dbReference>
<evidence type="ECO:0000313" key="22">
    <source>
        <dbReference type="Proteomes" id="UP000002318"/>
    </source>
</evidence>
<evidence type="ECO:0000256" key="1">
    <source>
        <dbReference type="ARBA" id="ARBA00001974"/>
    </source>
</evidence>
<evidence type="ECO:0000313" key="21">
    <source>
        <dbReference type="EMBL" id="ADK81275.1"/>
    </source>
</evidence>
<dbReference type="InterPro" id="IPR011601">
    <property type="entry name" value="MurB_C"/>
</dbReference>
<dbReference type="GO" id="GO:0005829">
    <property type="term" value="C:cytosol"/>
    <property type="evidence" value="ECO:0007669"/>
    <property type="project" value="TreeGrafter"/>
</dbReference>
<dbReference type="InterPro" id="IPR016169">
    <property type="entry name" value="FAD-bd_PCMH_sub2"/>
</dbReference>
<gene>
    <name evidence="19" type="primary">murB</name>
    <name evidence="21" type="ordered locus">Spirs_2155</name>
</gene>
<feature type="active site" evidence="19">
    <location>
        <position position="309"/>
    </location>
</feature>
<dbReference type="InterPro" id="IPR036318">
    <property type="entry name" value="FAD-bd_PCMH-like_sf"/>
</dbReference>
<dbReference type="NCBIfam" id="NF010480">
    <property type="entry name" value="PRK13905.1"/>
    <property type="match status" value="1"/>
</dbReference>
<evidence type="ECO:0000256" key="18">
    <source>
        <dbReference type="ARBA" id="ARBA00048914"/>
    </source>
</evidence>
<dbReference type="GO" id="GO:0071949">
    <property type="term" value="F:FAD binding"/>
    <property type="evidence" value="ECO:0007669"/>
    <property type="project" value="InterPro"/>
</dbReference>
<evidence type="ECO:0000256" key="3">
    <source>
        <dbReference type="ARBA" id="ARBA00004496"/>
    </source>
</evidence>
<feature type="domain" description="FAD-binding PCMH-type" evidence="20">
    <location>
        <begin position="35"/>
        <end position="208"/>
    </location>
</feature>
<keyword evidence="13 19" id="KW-0573">Peptidoglycan synthesis</keyword>
<keyword evidence="8 19" id="KW-0132">Cell division</keyword>
<dbReference type="InterPro" id="IPR003170">
    <property type="entry name" value="MurB"/>
</dbReference>
<dbReference type="GO" id="GO:0051301">
    <property type="term" value="P:cell division"/>
    <property type="evidence" value="ECO:0007669"/>
    <property type="project" value="UniProtKB-KW"/>
</dbReference>
<dbReference type="AlphaFoldDB" id="E1R389"/>
<keyword evidence="9 19" id="KW-0285">Flavoprotein</keyword>
<proteinExistence type="inferred from homology"/>
<dbReference type="eggNOG" id="COG0812">
    <property type="taxonomic scope" value="Bacteria"/>
</dbReference>
<dbReference type="InterPro" id="IPR006094">
    <property type="entry name" value="Oxid_FAD_bind_N"/>
</dbReference>
<keyword evidence="22" id="KW-1185">Reference proteome</keyword>
<evidence type="ECO:0000256" key="2">
    <source>
        <dbReference type="ARBA" id="ARBA00003921"/>
    </source>
</evidence>
<dbReference type="NCBIfam" id="TIGR00179">
    <property type="entry name" value="murB"/>
    <property type="match status" value="1"/>
</dbReference>
<dbReference type="RefSeq" id="WP_013254739.1">
    <property type="nucleotide sequence ID" value="NC_014364.1"/>
</dbReference>
<dbReference type="KEGG" id="ssm:Spirs_2155"/>
<name>E1R389_SEDSS</name>
<evidence type="ECO:0000256" key="15">
    <source>
        <dbReference type="ARBA" id="ARBA00023306"/>
    </source>
</evidence>
<evidence type="ECO:0000256" key="16">
    <source>
        <dbReference type="ARBA" id="ARBA00023316"/>
    </source>
</evidence>
<dbReference type="GO" id="GO:0009252">
    <property type="term" value="P:peptidoglycan biosynthetic process"/>
    <property type="evidence" value="ECO:0007669"/>
    <property type="project" value="UniProtKB-UniRule"/>
</dbReference>
<organism evidence="21 22">
    <name type="scientific">Sediminispirochaeta smaragdinae (strain DSM 11293 / JCM 15392 / SEBR 4228)</name>
    <name type="common">Spirochaeta smaragdinae</name>
    <dbReference type="NCBI Taxonomy" id="573413"/>
    <lineage>
        <taxon>Bacteria</taxon>
        <taxon>Pseudomonadati</taxon>
        <taxon>Spirochaetota</taxon>
        <taxon>Spirochaetia</taxon>
        <taxon>Spirochaetales</taxon>
        <taxon>Spirochaetaceae</taxon>
        <taxon>Sediminispirochaeta</taxon>
    </lineage>
</organism>
<evidence type="ECO:0000256" key="12">
    <source>
        <dbReference type="ARBA" id="ARBA00022960"/>
    </source>
</evidence>
<keyword evidence="7 19" id="KW-0963">Cytoplasm</keyword>